<gene>
    <name evidence="7" type="ORF">FJTKL_08144</name>
</gene>
<dbReference type="PANTHER" id="PTHR43310:SF4">
    <property type="entry name" value="AFR304WP"/>
    <property type="match status" value="1"/>
</dbReference>
<dbReference type="Pfam" id="PF00916">
    <property type="entry name" value="Sulfate_transp"/>
    <property type="match status" value="1"/>
</dbReference>
<keyword evidence="8" id="KW-1185">Reference proteome</keyword>
<evidence type="ECO:0000256" key="3">
    <source>
        <dbReference type="ARBA" id="ARBA00022989"/>
    </source>
</evidence>
<evidence type="ECO:0000256" key="5">
    <source>
        <dbReference type="SAM" id="Phobius"/>
    </source>
</evidence>
<dbReference type="PANTHER" id="PTHR43310">
    <property type="entry name" value="SULFATE TRANSPORTER YBAR-RELATED"/>
    <property type="match status" value="1"/>
</dbReference>
<keyword evidence="4 5" id="KW-0472">Membrane</keyword>
<feature type="transmembrane region" description="Helical" evidence="5">
    <location>
        <begin position="64"/>
        <end position="82"/>
    </location>
</feature>
<proteinExistence type="predicted"/>
<feature type="domain" description="SLC26A/SulP transporter" evidence="6">
    <location>
        <begin position="2"/>
        <end position="305"/>
    </location>
</feature>
<dbReference type="EMBL" id="JBAWTH010000030">
    <property type="protein sequence ID" value="KAL2285480.1"/>
    <property type="molecule type" value="Genomic_DNA"/>
</dbReference>
<name>A0ABR4ESR7_9PEZI</name>
<sequence>MGVIFLVLGACRAGWLLQYFPRAVLTGIVGGIGVHLFVMGFEIVQPAARPHLDWETLGEQLFSARQLPLTLATILPAVAIYFTVRFKLCARLPWGEKVHEVFIPGIMVITAALFWIGAAAAGRTSTTGLKGLVVDGWLFDVQGTRGGNATGIGIDVNSNINYWQLFDFSNVQWRALGAPAKNIVLVVLIGVVNLPVAIGALETMVPDVKPDVDRELLGSGVANLLAGAVGSLPTLIVFSYTRLFTMAGGGRLEGLLLSGVSVVMLFVAHAIIPYVPTMLASTLVAYIGIDLALEAIWDGFKTSKWPDYVVLLGTMLISIFLGFAIGLCAGLGMALICCLLKKCFSPYHRR</sequence>
<keyword evidence="3 5" id="KW-1133">Transmembrane helix</keyword>
<feature type="transmembrane region" description="Helical" evidence="5">
    <location>
        <begin position="183"/>
        <end position="201"/>
    </location>
</feature>
<dbReference type="Proteomes" id="UP001600888">
    <property type="component" value="Unassembled WGS sequence"/>
</dbReference>
<evidence type="ECO:0000259" key="6">
    <source>
        <dbReference type="Pfam" id="PF00916"/>
    </source>
</evidence>
<feature type="transmembrane region" description="Helical" evidence="5">
    <location>
        <begin position="221"/>
        <end position="240"/>
    </location>
</feature>
<comment type="caution">
    <text evidence="7">The sequence shown here is derived from an EMBL/GenBank/DDBJ whole genome shotgun (WGS) entry which is preliminary data.</text>
</comment>
<feature type="transmembrane region" description="Helical" evidence="5">
    <location>
        <begin position="23"/>
        <end position="44"/>
    </location>
</feature>
<evidence type="ECO:0000313" key="7">
    <source>
        <dbReference type="EMBL" id="KAL2285480.1"/>
    </source>
</evidence>
<keyword evidence="2 5" id="KW-0812">Transmembrane</keyword>
<evidence type="ECO:0000256" key="2">
    <source>
        <dbReference type="ARBA" id="ARBA00022692"/>
    </source>
</evidence>
<evidence type="ECO:0000256" key="4">
    <source>
        <dbReference type="ARBA" id="ARBA00023136"/>
    </source>
</evidence>
<dbReference type="InterPro" id="IPR052706">
    <property type="entry name" value="Membrane-Transporter-like"/>
</dbReference>
<feature type="transmembrane region" description="Helical" evidence="5">
    <location>
        <begin position="252"/>
        <end position="272"/>
    </location>
</feature>
<accession>A0ABR4ESR7</accession>
<organism evidence="7 8">
    <name type="scientific">Diaporthe vaccinii</name>
    <dbReference type="NCBI Taxonomy" id="105482"/>
    <lineage>
        <taxon>Eukaryota</taxon>
        <taxon>Fungi</taxon>
        <taxon>Dikarya</taxon>
        <taxon>Ascomycota</taxon>
        <taxon>Pezizomycotina</taxon>
        <taxon>Sordariomycetes</taxon>
        <taxon>Sordariomycetidae</taxon>
        <taxon>Diaporthales</taxon>
        <taxon>Diaporthaceae</taxon>
        <taxon>Diaporthe</taxon>
        <taxon>Diaporthe eres species complex</taxon>
    </lineage>
</organism>
<dbReference type="InterPro" id="IPR011547">
    <property type="entry name" value="SLC26A/SulP_dom"/>
</dbReference>
<reference evidence="7 8" key="1">
    <citation type="submission" date="2024-03" db="EMBL/GenBank/DDBJ databases">
        <title>A high-quality draft genome sequence of Diaporthe vaccinii, a causative agent of upright dieback and viscid rot disease in cranberry plants.</title>
        <authorList>
            <person name="Sarrasin M."/>
            <person name="Lang B.F."/>
            <person name="Burger G."/>
        </authorList>
    </citation>
    <scope>NUCLEOTIDE SEQUENCE [LARGE SCALE GENOMIC DNA]</scope>
    <source>
        <strain evidence="7 8">IS7</strain>
    </source>
</reference>
<protein>
    <recommendedName>
        <fullName evidence="6">SLC26A/SulP transporter domain-containing protein</fullName>
    </recommendedName>
</protein>
<feature type="transmembrane region" description="Helical" evidence="5">
    <location>
        <begin position="102"/>
        <end position="122"/>
    </location>
</feature>
<comment type="subcellular location">
    <subcellularLocation>
        <location evidence="1">Membrane</location>
        <topology evidence="1">Multi-pass membrane protein</topology>
    </subcellularLocation>
</comment>
<feature type="transmembrane region" description="Helical" evidence="5">
    <location>
        <begin position="309"/>
        <end position="336"/>
    </location>
</feature>
<evidence type="ECO:0000313" key="8">
    <source>
        <dbReference type="Proteomes" id="UP001600888"/>
    </source>
</evidence>
<evidence type="ECO:0000256" key="1">
    <source>
        <dbReference type="ARBA" id="ARBA00004141"/>
    </source>
</evidence>